<dbReference type="FunFam" id="3.30.200.20:FF:000608">
    <property type="entry name" value="Serine/threonine kinase protein"/>
    <property type="match status" value="1"/>
</dbReference>
<dbReference type="Gene3D" id="1.10.510.10">
    <property type="entry name" value="Transferase(Phosphotransferase) domain 1"/>
    <property type="match status" value="1"/>
</dbReference>
<evidence type="ECO:0000313" key="5">
    <source>
        <dbReference type="Proteomes" id="UP000325577"/>
    </source>
</evidence>
<organism evidence="4 5">
    <name type="scientific">Nyssa sinensis</name>
    <dbReference type="NCBI Taxonomy" id="561372"/>
    <lineage>
        <taxon>Eukaryota</taxon>
        <taxon>Viridiplantae</taxon>
        <taxon>Streptophyta</taxon>
        <taxon>Embryophyta</taxon>
        <taxon>Tracheophyta</taxon>
        <taxon>Spermatophyta</taxon>
        <taxon>Magnoliopsida</taxon>
        <taxon>eudicotyledons</taxon>
        <taxon>Gunneridae</taxon>
        <taxon>Pentapetalae</taxon>
        <taxon>asterids</taxon>
        <taxon>Cornales</taxon>
        <taxon>Nyssaceae</taxon>
        <taxon>Nyssa</taxon>
    </lineage>
</organism>
<feature type="signal peptide" evidence="2">
    <location>
        <begin position="1"/>
        <end position="25"/>
    </location>
</feature>
<dbReference type="InterPro" id="IPR043891">
    <property type="entry name" value="SPARK"/>
</dbReference>
<proteinExistence type="predicted"/>
<keyword evidence="5" id="KW-1185">Reference proteome</keyword>
<dbReference type="InterPro" id="IPR008271">
    <property type="entry name" value="Ser/Thr_kinase_AS"/>
</dbReference>
<keyword evidence="1" id="KW-1133">Transmembrane helix</keyword>
<dbReference type="OrthoDB" id="4062651at2759"/>
<dbReference type="PROSITE" id="PS50011">
    <property type="entry name" value="PROTEIN_KINASE_DOM"/>
    <property type="match status" value="1"/>
</dbReference>
<dbReference type="GO" id="GO:0016020">
    <property type="term" value="C:membrane"/>
    <property type="evidence" value="ECO:0007669"/>
    <property type="project" value="TreeGrafter"/>
</dbReference>
<accession>A0A5J5AUM4</accession>
<evidence type="ECO:0000256" key="2">
    <source>
        <dbReference type="SAM" id="SignalP"/>
    </source>
</evidence>
<evidence type="ECO:0000256" key="1">
    <source>
        <dbReference type="SAM" id="Phobius"/>
    </source>
</evidence>
<feature type="domain" description="Protein kinase" evidence="3">
    <location>
        <begin position="301"/>
        <end position="569"/>
    </location>
</feature>
<evidence type="ECO:0000259" key="3">
    <source>
        <dbReference type="PROSITE" id="PS50011"/>
    </source>
</evidence>
<dbReference type="GO" id="GO:0005524">
    <property type="term" value="F:ATP binding"/>
    <property type="evidence" value="ECO:0007669"/>
    <property type="project" value="InterPro"/>
</dbReference>
<dbReference type="InterPro" id="IPR000719">
    <property type="entry name" value="Prot_kinase_dom"/>
</dbReference>
<dbReference type="PANTHER" id="PTHR48055:SF9">
    <property type="entry name" value="PROTEIN KINASE DOMAIN-CONTAINING PROTEIN"/>
    <property type="match status" value="1"/>
</dbReference>
<dbReference type="EMBL" id="CM018042">
    <property type="protein sequence ID" value="KAA8533137.1"/>
    <property type="molecule type" value="Genomic_DNA"/>
</dbReference>
<dbReference type="InterPro" id="IPR011009">
    <property type="entry name" value="Kinase-like_dom_sf"/>
</dbReference>
<sequence>MMYQKSSSFITFLLTVFITINVFFSQTSVSECIIGIQLFPSGNNSNCIAGNWGGFLTDNCCGGAFNGYLYALGQRANQTGHIFLNSTERLDCLDSMKRIEGDVSSCSFEKLTSGAGDCSDYSVTDVVNNLGNGLTSLGEDCKLLGMDNQSNMTCSACLRGWEEMGVSSSNAEDSMVIKADICRFAVLVSMTSKRIADEQWVQAVYKCLREQSLPLINLVSSADYQGGKVGKKINKGLWILIGGLAGIVIIIIIIFASWLLFRKSNEAKLAKGKDESNDSLFEESSCHKISNKEVYSATNNLSASNFIGQGIAGKVYKGMLPNGQHVAVKHILDDGHMETFIREVTSLSHVRHPNLVTLLGYCEGEDECFLVYELCHKGNLSQWIFGKDKILSWIQRLEIAIDCARGLWFLHTYPEGCIVHRDIKPTNILISENFQGKLSDFGLSKVISMDQSYVSSEVRGTFGYVDPEYQRNHRVNSLGDVYSFGIVLLQLLSGQRVINLDLKRPMSLGKMAKVLTRGGNITEFSDPKLNGEYSVEAFELTLKLALSCTGLKQQRPSMEQVVSRLENALAISARVKSVAPHSTHNVA</sequence>
<dbReference type="InterPro" id="IPR051564">
    <property type="entry name" value="LRR_receptor-like_kinase"/>
</dbReference>
<protein>
    <recommendedName>
        <fullName evidence="3">Protein kinase domain-containing protein</fullName>
    </recommendedName>
</protein>
<dbReference type="GO" id="GO:0004672">
    <property type="term" value="F:protein kinase activity"/>
    <property type="evidence" value="ECO:0007669"/>
    <property type="project" value="InterPro"/>
</dbReference>
<feature type="transmembrane region" description="Helical" evidence="1">
    <location>
        <begin position="237"/>
        <end position="261"/>
    </location>
</feature>
<dbReference type="PROSITE" id="PS00108">
    <property type="entry name" value="PROTEIN_KINASE_ST"/>
    <property type="match status" value="1"/>
</dbReference>
<dbReference type="FunFam" id="1.10.510.10:FF:000530">
    <property type="entry name" value="probable receptor-like protein kinase At5g59700"/>
    <property type="match status" value="1"/>
</dbReference>
<dbReference type="AlphaFoldDB" id="A0A5J5AUM4"/>
<gene>
    <name evidence="4" type="ORF">F0562_033330</name>
</gene>
<dbReference type="Proteomes" id="UP000325577">
    <property type="component" value="Linkage Group LG19"/>
</dbReference>
<dbReference type="SMART" id="SM00220">
    <property type="entry name" value="S_TKc"/>
    <property type="match status" value="1"/>
</dbReference>
<name>A0A5J5AUM4_9ASTE</name>
<dbReference type="PANTHER" id="PTHR48055">
    <property type="entry name" value="LEUCINE-RICH REPEAT RECEPTOR PROTEIN KINASE EMS1"/>
    <property type="match status" value="1"/>
</dbReference>
<dbReference type="Pfam" id="PF19160">
    <property type="entry name" value="SPARK"/>
    <property type="match status" value="1"/>
</dbReference>
<dbReference type="SUPFAM" id="SSF56112">
    <property type="entry name" value="Protein kinase-like (PK-like)"/>
    <property type="match status" value="1"/>
</dbReference>
<feature type="chain" id="PRO_5023929861" description="Protein kinase domain-containing protein" evidence="2">
    <location>
        <begin position="26"/>
        <end position="587"/>
    </location>
</feature>
<keyword evidence="2" id="KW-0732">Signal</keyword>
<dbReference type="Gene3D" id="3.30.200.20">
    <property type="entry name" value="Phosphorylase Kinase, domain 1"/>
    <property type="match status" value="1"/>
</dbReference>
<keyword evidence="1" id="KW-0472">Membrane</keyword>
<dbReference type="Pfam" id="PF00069">
    <property type="entry name" value="Pkinase"/>
    <property type="match status" value="1"/>
</dbReference>
<keyword evidence="1" id="KW-0812">Transmembrane</keyword>
<evidence type="ECO:0000313" key="4">
    <source>
        <dbReference type="EMBL" id="KAA8533137.1"/>
    </source>
</evidence>
<reference evidence="4 5" key="1">
    <citation type="submission" date="2019-09" db="EMBL/GenBank/DDBJ databases">
        <title>A chromosome-level genome assembly of the Chinese tupelo Nyssa sinensis.</title>
        <authorList>
            <person name="Yang X."/>
            <person name="Kang M."/>
            <person name="Yang Y."/>
            <person name="Xiong H."/>
            <person name="Wang M."/>
            <person name="Zhang Z."/>
            <person name="Wang Z."/>
            <person name="Wu H."/>
            <person name="Ma T."/>
            <person name="Liu J."/>
            <person name="Xi Z."/>
        </authorList>
    </citation>
    <scope>NUCLEOTIDE SEQUENCE [LARGE SCALE GENOMIC DNA]</scope>
    <source>
        <strain evidence="4">J267</strain>
        <tissue evidence="4">Leaf</tissue>
    </source>
</reference>